<name>A0A239PUF1_9RHOB</name>
<dbReference type="Pfam" id="PF13561">
    <property type="entry name" value="adh_short_C2"/>
    <property type="match status" value="1"/>
</dbReference>
<proteinExistence type="inferred from homology"/>
<dbReference type="PRINTS" id="PR00080">
    <property type="entry name" value="SDRFAMILY"/>
</dbReference>
<evidence type="ECO:0000313" key="5">
    <source>
        <dbReference type="Proteomes" id="UP000198307"/>
    </source>
</evidence>
<accession>A0A239PUF1</accession>
<organism evidence="4 5">
    <name type="scientific">Paracoccus seriniphilus</name>
    <dbReference type="NCBI Taxonomy" id="184748"/>
    <lineage>
        <taxon>Bacteria</taxon>
        <taxon>Pseudomonadati</taxon>
        <taxon>Pseudomonadota</taxon>
        <taxon>Alphaproteobacteria</taxon>
        <taxon>Rhodobacterales</taxon>
        <taxon>Paracoccaceae</taxon>
        <taxon>Paracoccus</taxon>
    </lineage>
</organism>
<dbReference type="InterPro" id="IPR036291">
    <property type="entry name" value="NAD(P)-bd_dom_sf"/>
</dbReference>
<dbReference type="OrthoDB" id="9789398at2"/>
<evidence type="ECO:0000256" key="1">
    <source>
        <dbReference type="ARBA" id="ARBA00006484"/>
    </source>
</evidence>
<comment type="similarity">
    <text evidence="1">Belongs to the short-chain dehydrogenases/reductases (SDR) family.</text>
</comment>
<evidence type="ECO:0000313" key="4">
    <source>
        <dbReference type="EMBL" id="SNT73546.1"/>
    </source>
</evidence>
<dbReference type="FunFam" id="3.40.50.720:FF:000084">
    <property type="entry name" value="Short-chain dehydrogenase reductase"/>
    <property type="match status" value="1"/>
</dbReference>
<evidence type="ECO:0000256" key="2">
    <source>
        <dbReference type="ARBA" id="ARBA00023002"/>
    </source>
</evidence>
<dbReference type="InterPro" id="IPR051122">
    <property type="entry name" value="SDR_DHRS6-like"/>
</dbReference>
<sequence>MSVAEQGRLAGRVAIVTAAGQGIGRAVAERLAAEGAIVHASDIDGDLLADLDVASTATVDASDAGAISAWLADHPRIDIVVPAAGWVHQGNIEECSPEDWRKSMLITLDSAYLLLSQAVPRMTEHGGSVIAIASVASSLRGFPRRAAYSAAKGGVIGLIKGCAADYLAQGVRFNAVCPGTVDTPSLRARIEELIPTLGSREAALKFFTDRQPAGRFTQPEEVAALVAMLASDEAAAINGQTLCIDGGITI</sequence>
<dbReference type="AlphaFoldDB" id="A0A239PUF1"/>
<dbReference type="PRINTS" id="PR00081">
    <property type="entry name" value="GDHRDH"/>
</dbReference>
<protein>
    <submittedName>
        <fullName evidence="4">2-dehydro-3-deoxy-L-fuconate dehydrogenase</fullName>
    </submittedName>
</protein>
<reference evidence="4 5" key="1">
    <citation type="submission" date="2017-07" db="EMBL/GenBank/DDBJ databases">
        <authorList>
            <person name="Sun Z.S."/>
            <person name="Albrecht U."/>
            <person name="Echele G."/>
            <person name="Lee C.C."/>
        </authorList>
    </citation>
    <scope>NUCLEOTIDE SEQUENCE [LARGE SCALE GENOMIC DNA]</scope>
    <source>
        <strain evidence="4 5">DSM 14827</strain>
    </source>
</reference>
<dbReference type="SUPFAM" id="SSF51735">
    <property type="entry name" value="NAD(P)-binding Rossmann-fold domains"/>
    <property type="match status" value="1"/>
</dbReference>
<dbReference type="EMBL" id="FZQB01000005">
    <property type="protein sequence ID" value="SNT73546.1"/>
    <property type="molecule type" value="Genomic_DNA"/>
</dbReference>
<gene>
    <name evidence="4" type="ORF">SAMN05444959_10581</name>
</gene>
<dbReference type="Gene3D" id="3.40.50.720">
    <property type="entry name" value="NAD(P)-binding Rossmann-like Domain"/>
    <property type="match status" value="1"/>
</dbReference>
<dbReference type="PANTHER" id="PTHR43477:SF4">
    <property type="entry name" value="DEHYDROGENASE_REDUCTASE SDR FAMILY MEMBER 6"/>
    <property type="match status" value="1"/>
</dbReference>
<keyword evidence="3" id="KW-0520">NAD</keyword>
<dbReference type="InterPro" id="IPR002347">
    <property type="entry name" value="SDR_fam"/>
</dbReference>
<dbReference type="GO" id="GO:0016491">
    <property type="term" value="F:oxidoreductase activity"/>
    <property type="evidence" value="ECO:0007669"/>
    <property type="project" value="UniProtKB-KW"/>
</dbReference>
<keyword evidence="2" id="KW-0560">Oxidoreductase</keyword>
<dbReference type="PANTHER" id="PTHR43477">
    <property type="entry name" value="DIHYDROANTICAPSIN 7-DEHYDROGENASE"/>
    <property type="match status" value="1"/>
</dbReference>
<dbReference type="Proteomes" id="UP000198307">
    <property type="component" value="Unassembled WGS sequence"/>
</dbReference>
<evidence type="ECO:0000256" key="3">
    <source>
        <dbReference type="ARBA" id="ARBA00023027"/>
    </source>
</evidence>
<dbReference type="RefSeq" id="WP_089344025.1">
    <property type="nucleotide sequence ID" value="NZ_CP067132.1"/>
</dbReference>
<keyword evidence="5" id="KW-1185">Reference proteome</keyword>